<feature type="region of interest" description="Disordered" evidence="2">
    <location>
        <begin position="85"/>
        <end position="117"/>
    </location>
</feature>
<feature type="compositionally biased region" description="Polar residues" evidence="2">
    <location>
        <begin position="85"/>
        <end position="101"/>
    </location>
</feature>
<dbReference type="InterPro" id="IPR041679">
    <property type="entry name" value="DNA2/NAM7-like_C"/>
</dbReference>
<feature type="coiled-coil region" evidence="1">
    <location>
        <begin position="117"/>
        <end position="164"/>
    </location>
</feature>
<evidence type="ECO:0000256" key="1">
    <source>
        <dbReference type="SAM" id="Coils"/>
    </source>
</evidence>
<dbReference type="AlphaFoldDB" id="A0A1F5LRT6"/>
<dbReference type="EMBL" id="LXJU01000003">
    <property type="protein sequence ID" value="OGE55855.1"/>
    <property type="molecule type" value="Genomic_DNA"/>
</dbReference>
<sequence>MLTKPRTNSMTEVGFISSYRRLNMALTRAKKLLIVVVTLRIWNAEFVTAAKKGSSRYLAGFLKDAVDKGDILRWVNRETVERAFDSTQPQKMAAASGSTPRTQKKEQRTDASITRSARAVDDEVAKATLQIERMELDDSIEAERKALDVEMKKIEARRNSHNARQNALDIRQEALVVKWKEMEAPMNRIIARHDALEARSAQRAKDKAALQWVVDRASKKPA</sequence>
<reference evidence="4 5" key="1">
    <citation type="journal article" date="2016" name="Sci. Rep.">
        <title>Penicillium arizonense, a new, genome sequenced fungal species, reveals a high chemical diversity in secreted metabolites.</title>
        <authorList>
            <person name="Grijseels S."/>
            <person name="Nielsen J.C."/>
            <person name="Randelovic M."/>
            <person name="Nielsen J."/>
            <person name="Nielsen K.F."/>
            <person name="Workman M."/>
            <person name="Frisvad J.C."/>
        </authorList>
    </citation>
    <scope>NUCLEOTIDE SEQUENCE [LARGE SCALE GENOMIC DNA]</scope>
    <source>
        <strain evidence="4 5">CBS 141311</strain>
    </source>
</reference>
<dbReference type="InterPro" id="IPR027417">
    <property type="entry name" value="P-loop_NTPase"/>
</dbReference>
<comment type="caution">
    <text evidence="4">The sequence shown here is derived from an EMBL/GenBank/DDBJ whole genome shotgun (WGS) entry which is preliminary data.</text>
</comment>
<protein>
    <recommendedName>
        <fullName evidence="3">DNA2/NAM7 helicase-like C-terminal domain-containing protein</fullName>
    </recommendedName>
</protein>
<dbReference type="OrthoDB" id="4526781at2759"/>
<proteinExistence type="predicted"/>
<dbReference type="Proteomes" id="UP000177622">
    <property type="component" value="Unassembled WGS sequence"/>
</dbReference>
<evidence type="ECO:0000259" key="3">
    <source>
        <dbReference type="Pfam" id="PF13087"/>
    </source>
</evidence>
<dbReference type="Pfam" id="PF13087">
    <property type="entry name" value="AAA_12"/>
    <property type="match status" value="1"/>
</dbReference>
<gene>
    <name evidence="4" type="ORF">PENARI_c003G12027</name>
</gene>
<dbReference type="GeneID" id="34573565"/>
<evidence type="ECO:0000313" key="4">
    <source>
        <dbReference type="EMBL" id="OGE55855.1"/>
    </source>
</evidence>
<accession>A0A1F5LRT6</accession>
<dbReference type="Gene3D" id="3.40.50.300">
    <property type="entry name" value="P-loop containing nucleotide triphosphate hydrolases"/>
    <property type="match status" value="1"/>
</dbReference>
<organism evidence="4 5">
    <name type="scientific">Penicillium arizonense</name>
    <dbReference type="NCBI Taxonomy" id="1835702"/>
    <lineage>
        <taxon>Eukaryota</taxon>
        <taxon>Fungi</taxon>
        <taxon>Dikarya</taxon>
        <taxon>Ascomycota</taxon>
        <taxon>Pezizomycotina</taxon>
        <taxon>Eurotiomycetes</taxon>
        <taxon>Eurotiomycetidae</taxon>
        <taxon>Eurotiales</taxon>
        <taxon>Aspergillaceae</taxon>
        <taxon>Penicillium</taxon>
    </lineage>
</organism>
<dbReference type="RefSeq" id="XP_022491284.1">
    <property type="nucleotide sequence ID" value="XM_022628831.1"/>
</dbReference>
<keyword evidence="1" id="KW-0175">Coiled coil</keyword>
<evidence type="ECO:0000256" key="2">
    <source>
        <dbReference type="SAM" id="MobiDB-lite"/>
    </source>
</evidence>
<keyword evidence="5" id="KW-1185">Reference proteome</keyword>
<dbReference type="STRING" id="1835702.A0A1F5LRT6"/>
<name>A0A1F5LRT6_PENAI</name>
<evidence type="ECO:0000313" key="5">
    <source>
        <dbReference type="Proteomes" id="UP000177622"/>
    </source>
</evidence>
<feature type="domain" description="DNA2/NAM7 helicase-like C-terminal" evidence="3">
    <location>
        <begin position="6"/>
        <end position="36"/>
    </location>
</feature>